<feature type="compositionally biased region" description="Low complexity" evidence="1">
    <location>
        <begin position="156"/>
        <end position="173"/>
    </location>
</feature>
<accession>A0ABD3H5B0</accession>
<dbReference type="AlphaFoldDB" id="A0ABD3H5B0"/>
<protein>
    <submittedName>
        <fullName evidence="2">Uncharacterized protein</fullName>
    </submittedName>
</protein>
<evidence type="ECO:0000256" key="1">
    <source>
        <dbReference type="SAM" id="MobiDB-lite"/>
    </source>
</evidence>
<dbReference type="EMBL" id="JBJQOH010000004">
    <property type="protein sequence ID" value="KAL3686700.1"/>
    <property type="molecule type" value="Genomic_DNA"/>
</dbReference>
<evidence type="ECO:0000313" key="3">
    <source>
        <dbReference type="Proteomes" id="UP001633002"/>
    </source>
</evidence>
<organism evidence="2 3">
    <name type="scientific">Riccia sorocarpa</name>
    <dbReference type="NCBI Taxonomy" id="122646"/>
    <lineage>
        <taxon>Eukaryota</taxon>
        <taxon>Viridiplantae</taxon>
        <taxon>Streptophyta</taxon>
        <taxon>Embryophyta</taxon>
        <taxon>Marchantiophyta</taxon>
        <taxon>Marchantiopsida</taxon>
        <taxon>Marchantiidae</taxon>
        <taxon>Marchantiales</taxon>
        <taxon>Ricciaceae</taxon>
        <taxon>Riccia</taxon>
    </lineage>
</organism>
<reference evidence="2 3" key="1">
    <citation type="submission" date="2024-09" db="EMBL/GenBank/DDBJ databases">
        <title>Chromosome-scale assembly of Riccia sorocarpa.</title>
        <authorList>
            <person name="Paukszto L."/>
        </authorList>
    </citation>
    <scope>NUCLEOTIDE SEQUENCE [LARGE SCALE GENOMIC DNA]</scope>
    <source>
        <strain evidence="2">LP-2024</strain>
        <tissue evidence="2">Aerial parts of the thallus</tissue>
    </source>
</reference>
<feature type="compositionally biased region" description="Acidic residues" evidence="1">
    <location>
        <begin position="137"/>
        <end position="149"/>
    </location>
</feature>
<sequence length="173" mass="19206">MDTTVGDENRIPEKNMAVEGVTEGFFHWKPHGGDEGTSYITLLTGFTDRVWKERNDQIFNRRQGQLPVAGILNLSYREIDAYPPKMATEDMIAISRKAKHTVELWINTWGSRVGRRDPGKSPQQIVHRPEQASVSGESEDVNAGEDDDTLASMEPSLNVESPSSSTSSLADSE</sequence>
<comment type="caution">
    <text evidence="2">The sequence shown here is derived from an EMBL/GenBank/DDBJ whole genome shotgun (WGS) entry which is preliminary data.</text>
</comment>
<feature type="region of interest" description="Disordered" evidence="1">
    <location>
        <begin position="111"/>
        <end position="173"/>
    </location>
</feature>
<name>A0ABD3H5B0_9MARC</name>
<dbReference type="Proteomes" id="UP001633002">
    <property type="component" value="Unassembled WGS sequence"/>
</dbReference>
<keyword evidence="3" id="KW-1185">Reference proteome</keyword>
<evidence type="ECO:0000313" key="2">
    <source>
        <dbReference type="EMBL" id="KAL3686700.1"/>
    </source>
</evidence>
<proteinExistence type="predicted"/>
<gene>
    <name evidence="2" type="ORF">R1sor_013009</name>
</gene>